<accession>A0A1W2DKR9</accession>
<name>A0A1W2DKR9_9BACT</name>
<protein>
    <submittedName>
        <fullName evidence="1">Uncharacterized protein</fullName>
    </submittedName>
</protein>
<sequence>MSKNRNNRSNVQFQMDGILKLKKVGDYLKLRDKEIRLILRGKEKRLKTKKITTAYVVDLSDMGTHLILKDVCIKRYFFFSQQIGNYNVPINNILTIQVLNSL</sequence>
<gene>
    <name evidence="1" type="ORF">SAMN02746065_11866</name>
</gene>
<evidence type="ECO:0000313" key="2">
    <source>
        <dbReference type="Proteomes" id="UP000192418"/>
    </source>
</evidence>
<organism evidence="1 2">
    <name type="scientific">Desulfocicer vacuolatum DSM 3385</name>
    <dbReference type="NCBI Taxonomy" id="1121400"/>
    <lineage>
        <taxon>Bacteria</taxon>
        <taxon>Pseudomonadati</taxon>
        <taxon>Thermodesulfobacteriota</taxon>
        <taxon>Desulfobacteria</taxon>
        <taxon>Desulfobacterales</taxon>
        <taxon>Desulfobacteraceae</taxon>
        <taxon>Desulfocicer</taxon>
    </lineage>
</organism>
<keyword evidence="2" id="KW-1185">Reference proteome</keyword>
<proteinExistence type="predicted"/>
<dbReference type="EMBL" id="FWXY01000018">
    <property type="protein sequence ID" value="SMC98027.1"/>
    <property type="molecule type" value="Genomic_DNA"/>
</dbReference>
<dbReference type="AlphaFoldDB" id="A0A1W2DKR9"/>
<reference evidence="1 2" key="1">
    <citation type="submission" date="2017-04" db="EMBL/GenBank/DDBJ databases">
        <authorList>
            <person name="Afonso C.L."/>
            <person name="Miller P.J."/>
            <person name="Scott M.A."/>
            <person name="Spackman E."/>
            <person name="Goraichik I."/>
            <person name="Dimitrov K.M."/>
            <person name="Suarez D.L."/>
            <person name="Swayne D.E."/>
        </authorList>
    </citation>
    <scope>NUCLEOTIDE SEQUENCE [LARGE SCALE GENOMIC DNA]</scope>
    <source>
        <strain evidence="1 2">DSM 3385</strain>
    </source>
</reference>
<dbReference type="OrthoDB" id="5425442at2"/>
<evidence type="ECO:0000313" key="1">
    <source>
        <dbReference type="EMBL" id="SMC98027.1"/>
    </source>
</evidence>
<dbReference type="RefSeq" id="WP_084070518.1">
    <property type="nucleotide sequence ID" value="NZ_FWXY01000018.1"/>
</dbReference>
<dbReference type="Proteomes" id="UP000192418">
    <property type="component" value="Unassembled WGS sequence"/>
</dbReference>